<dbReference type="GO" id="GO:0001935">
    <property type="term" value="P:endothelial cell proliferation"/>
    <property type="evidence" value="ECO:0007669"/>
    <property type="project" value="UniProtKB-UniRule"/>
</dbReference>
<evidence type="ECO:0000256" key="3">
    <source>
        <dbReference type="ARBA" id="ARBA00022833"/>
    </source>
</evidence>
<evidence type="ECO:0000256" key="5">
    <source>
        <dbReference type="PROSITE-ProRule" id="PRU00309"/>
    </source>
</evidence>
<dbReference type="InterPro" id="IPR026516">
    <property type="entry name" value="THAP1/10"/>
</dbReference>
<dbReference type="GO" id="GO:0003700">
    <property type="term" value="F:DNA-binding transcription factor activity"/>
    <property type="evidence" value="ECO:0007669"/>
    <property type="project" value="UniProtKB-UniRule"/>
</dbReference>
<feature type="compositionally biased region" description="Basic residues" evidence="7">
    <location>
        <begin position="89"/>
        <end position="103"/>
    </location>
</feature>
<dbReference type="GO" id="GO:0005654">
    <property type="term" value="C:nucleoplasm"/>
    <property type="evidence" value="ECO:0007669"/>
    <property type="project" value="UniProtKB-SubCell"/>
</dbReference>
<keyword evidence="1" id="KW-0479">Metal-binding</keyword>
<dbReference type="GO" id="GO:0006357">
    <property type="term" value="P:regulation of transcription by RNA polymerase II"/>
    <property type="evidence" value="ECO:0007669"/>
    <property type="project" value="TreeGrafter"/>
</dbReference>
<dbReference type="Proteomes" id="UP000694580">
    <property type="component" value="Chromosome 7"/>
</dbReference>
<evidence type="ECO:0000256" key="4">
    <source>
        <dbReference type="ARBA" id="ARBA00023125"/>
    </source>
</evidence>
<keyword evidence="6" id="KW-0805">Transcription regulation</keyword>
<evidence type="ECO:0000256" key="7">
    <source>
        <dbReference type="SAM" id="MobiDB-lite"/>
    </source>
</evidence>
<dbReference type="Gene3D" id="3.30.420.10">
    <property type="entry name" value="Ribonuclease H-like superfamily/Ribonuclease H"/>
    <property type="match status" value="1"/>
</dbReference>
<evidence type="ECO:0000259" key="8">
    <source>
        <dbReference type="PROSITE" id="PS50950"/>
    </source>
</evidence>
<organism evidence="9 10">
    <name type="scientific">Denticeps clupeoides</name>
    <name type="common">denticle herring</name>
    <dbReference type="NCBI Taxonomy" id="299321"/>
    <lineage>
        <taxon>Eukaryota</taxon>
        <taxon>Metazoa</taxon>
        <taxon>Chordata</taxon>
        <taxon>Craniata</taxon>
        <taxon>Vertebrata</taxon>
        <taxon>Euteleostomi</taxon>
        <taxon>Actinopterygii</taxon>
        <taxon>Neopterygii</taxon>
        <taxon>Teleostei</taxon>
        <taxon>Clupei</taxon>
        <taxon>Clupeiformes</taxon>
        <taxon>Denticipitoidei</taxon>
        <taxon>Denticipitidae</taxon>
        <taxon>Denticeps</taxon>
    </lineage>
</organism>
<keyword evidence="2 5" id="KW-0863">Zinc-finger</keyword>
<reference evidence="9" key="3">
    <citation type="submission" date="2025-09" db="UniProtKB">
        <authorList>
            <consortium name="Ensembl"/>
        </authorList>
    </citation>
    <scope>IDENTIFICATION</scope>
</reference>
<keyword evidence="4 5" id="KW-0238">DNA-binding</keyword>
<dbReference type="InterPro" id="IPR036397">
    <property type="entry name" value="RNaseH_sf"/>
</dbReference>
<keyword evidence="6" id="KW-0175">Coiled coil</keyword>
<dbReference type="GeneTree" id="ENSGT00940000166194"/>
<name>A0AAY4DCQ7_9TELE</name>
<comment type="subcellular location">
    <subcellularLocation>
        <location evidence="6">Nucleus</location>
        <location evidence="6">Nucleoplasm</location>
    </subcellularLocation>
</comment>
<dbReference type="PANTHER" id="PTHR46600:SF7">
    <property type="entry name" value="SI:DKEY-228B2.6-RELATED"/>
    <property type="match status" value="1"/>
</dbReference>
<reference evidence="9" key="2">
    <citation type="submission" date="2025-08" db="UniProtKB">
        <authorList>
            <consortium name="Ensembl"/>
        </authorList>
    </citation>
    <scope>IDENTIFICATION</scope>
</reference>
<evidence type="ECO:0000256" key="1">
    <source>
        <dbReference type="ARBA" id="ARBA00022723"/>
    </source>
</evidence>
<feature type="region of interest" description="Disordered" evidence="7">
    <location>
        <begin position="86"/>
        <end position="110"/>
    </location>
</feature>
<comment type="similarity">
    <text evidence="6">Belongs to the THAP1 family.</text>
</comment>
<dbReference type="PANTHER" id="PTHR46600">
    <property type="entry name" value="THAP DOMAIN-CONTAINING"/>
    <property type="match status" value="1"/>
</dbReference>
<keyword evidence="6" id="KW-0539">Nucleus</keyword>
<dbReference type="GO" id="GO:0008270">
    <property type="term" value="F:zinc ion binding"/>
    <property type="evidence" value="ECO:0007669"/>
    <property type="project" value="UniProtKB-KW"/>
</dbReference>
<sequence>AMSCSALNCTNRYSPGNSLHFFRFPLKDESRLQWWLINMGRGEWTPSKDSRLCSSHFEEKCFYRTLDGLLRLNKIAIPTIFSSSDPLRKRPSARLKSKNRKRVSPQAKSLDTPSHSMCFFYFHDHLHWYTVHCFFFLPIYTPFHTRHVTERWEWLAVEVWGPHFKTNNQNEFVLTVTDYYSKWLEAFPLKEDTCELVAQKISNLISKLGFPCGMLTSRSVMFCVNCALGKILNVHNCILLFHHEQAETPNVSLYSKIYDLVKDHPNNWDSFLPASVFRLCCSVNPTTNQTPLSLHHREGLPKATVPRELNTDVSHVKFYTFEIRTPIKLTALEEKVKHALLEVSGECSVGLIKKKR</sequence>
<dbReference type="Pfam" id="PF05485">
    <property type="entry name" value="THAP"/>
    <property type="match status" value="1"/>
</dbReference>
<dbReference type="SUPFAM" id="SSF57716">
    <property type="entry name" value="Glucocorticoid receptor-like (DNA-binding domain)"/>
    <property type="match status" value="1"/>
</dbReference>
<dbReference type="SMART" id="SM00980">
    <property type="entry name" value="THAP"/>
    <property type="match status" value="1"/>
</dbReference>
<evidence type="ECO:0000313" key="10">
    <source>
        <dbReference type="Proteomes" id="UP000694580"/>
    </source>
</evidence>
<dbReference type="SMART" id="SM00692">
    <property type="entry name" value="DM3"/>
    <property type="match status" value="1"/>
</dbReference>
<protein>
    <recommendedName>
        <fullName evidence="6">THAP domain-containing protein 1</fullName>
    </recommendedName>
</protein>
<keyword evidence="10" id="KW-1185">Reference proteome</keyword>
<evidence type="ECO:0000256" key="6">
    <source>
        <dbReference type="RuleBase" id="RU369073"/>
    </source>
</evidence>
<dbReference type="Ensembl" id="ENSDCDT00010053376.1">
    <property type="protein sequence ID" value="ENSDCDP00010043317.1"/>
    <property type="gene ID" value="ENSDCDG00010027067.1"/>
</dbReference>
<dbReference type="InterPro" id="IPR012337">
    <property type="entry name" value="RNaseH-like_sf"/>
</dbReference>
<evidence type="ECO:0000313" key="9">
    <source>
        <dbReference type="Ensembl" id="ENSDCDP00010043317.1"/>
    </source>
</evidence>
<dbReference type="PROSITE" id="PS50950">
    <property type="entry name" value="ZF_THAP"/>
    <property type="match status" value="1"/>
</dbReference>
<keyword evidence="6" id="KW-0804">Transcription</keyword>
<dbReference type="SUPFAM" id="SSF53098">
    <property type="entry name" value="Ribonuclease H-like"/>
    <property type="match status" value="1"/>
</dbReference>
<dbReference type="AlphaFoldDB" id="A0AAY4DCQ7"/>
<dbReference type="GO" id="GO:0000978">
    <property type="term" value="F:RNA polymerase II cis-regulatory region sequence-specific DNA binding"/>
    <property type="evidence" value="ECO:0007669"/>
    <property type="project" value="TreeGrafter"/>
</dbReference>
<proteinExistence type="inferred from homology"/>
<keyword evidence="6" id="KW-0131">Cell cycle</keyword>
<comment type="function">
    <text evidence="6">DNA-binding transcription regulator that regulates endothelial cell proliferation and G1/S cell-cycle progression. Specifically binds the 5'-[AT]NTNN[GT]GGCA[AGT]-3' core DNA sequence and acts by modulating expression of pRB-E2F cell-cycle target genes.</text>
</comment>
<evidence type="ECO:0000256" key="2">
    <source>
        <dbReference type="ARBA" id="ARBA00022771"/>
    </source>
</evidence>
<dbReference type="InterPro" id="IPR006612">
    <property type="entry name" value="THAP_Znf"/>
</dbReference>
<keyword evidence="3" id="KW-0862">Zinc</keyword>
<reference evidence="9 10" key="1">
    <citation type="submission" date="2020-06" db="EMBL/GenBank/DDBJ databases">
        <authorList>
            <consortium name="Wellcome Sanger Institute Data Sharing"/>
        </authorList>
    </citation>
    <scope>NUCLEOTIDE SEQUENCE [LARGE SCALE GENOMIC DNA]</scope>
</reference>
<feature type="domain" description="THAP-type" evidence="8">
    <location>
        <begin position="1"/>
        <end position="81"/>
    </location>
</feature>
<accession>A0AAY4DCQ7</accession>